<reference evidence="1 2" key="1">
    <citation type="submission" date="2018-08" db="EMBL/GenBank/DDBJ databases">
        <title>A genome reference for cultivated species of the human gut microbiota.</title>
        <authorList>
            <person name="Zou Y."/>
            <person name="Xue W."/>
            <person name="Luo G."/>
        </authorList>
    </citation>
    <scope>NUCLEOTIDE SEQUENCE [LARGE SCALE GENOMIC DNA]</scope>
    <source>
        <strain evidence="1 2">AM22-12LB</strain>
    </source>
</reference>
<dbReference type="EMBL" id="QRIM01000015">
    <property type="protein sequence ID" value="RHG59225.1"/>
    <property type="molecule type" value="Genomic_DNA"/>
</dbReference>
<comment type="caution">
    <text evidence="1">The sequence shown here is derived from an EMBL/GenBank/DDBJ whole genome shotgun (WGS) entry which is preliminary data.</text>
</comment>
<evidence type="ECO:0000313" key="2">
    <source>
        <dbReference type="Proteomes" id="UP000286595"/>
    </source>
</evidence>
<dbReference type="Proteomes" id="UP000286595">
    <property type="component" value="Unassembled WGS sequence"/>
</dbReference>
<accession>A0A3R6DY95</accession>
<gene>
    <name evidence="1" type="ORF">DW252_12550</name>
</gene>
<evidence type="ECO:0000313" key="1">
    <source>
        <dbReference type="EMBL" id="RHG59225.1"/>
    </source>
</evidence>
<proteinExistence type="predicted"/>
<organism evidence="1 2">
    <name type="scientific">Coprococcus comes</name>
    <dbReference type="NCBI Taxonomy" id="410072"/>
    <lineage>
        <taxon>Bacteria</taxon>
        <taxon>Bacillati</taxon>
        <taxon>Bacillota</taxon>
        <taxon>Clostridia</taxon>
        <taxon>Lachnospirales</taxon>
        <taxon>Lachnospiraceae</taxon>
        <taxon>Coprococcus</taxon>
    </lineage>
</organism>
<name>A0A3R6DY95_9FIRM</name>
<dbReference type="AlphaFoldDB" id="A0A3R6DY95"/>
<sequence>MSLIVLFGTWLSCMKLKFETKGFVKDIEIDGGVVMNCLIVTYMWVQMGFPTGVFGVRSQHLHEENS</sequence>
<protein>
    <submittedName>
        <fullName evidence="1">Uncharacterized protein</fullName>
    </submittedName>
</protein>